<evidence type="ECO:0000313" key="2">
    <source>
        <dbReference type="EMBL" id="KAI6657469.1"/>
    </source>
</evidence>
<dbReference type="InterPro" id="IPR011705">
    <property type="entry name" value="BACK"/>
</dbReference>
<dbReference type="InterPro" id="IPR008979">
    <property type="entry name" value="Galactose-bd-like_sf"/>
</dbReference>
<sequence>MDLNAKEVLNTEGFFSLSEPSLTELLSRDSFYADEVDIFNGVIEWLQFNGKTKESSQRVLRTVRLNLLDMKELLSRVRPSGFFCPDTILDAIEAKVNVDPLTLNRRGILIPDDNVARLQHAAEVTEGQQTQCLLDGNSENYNWDHGFTLHRIDPEKPEGITIKLGRPHIINTIRMLLFDRDYRSYSYVIQVSLDQEKWLKVVDYSSYYCRSWQELHFQARVVQYIRVIGTMNTHNRSFHLVAFECLYSTRPFILSPLFNGLIVPAENVASVAASATVIEGVSRSRNALLNGNIRDYDWDSGYTCHQLGSGSIVIQLAQPYVIESMR</sequence>
<dbReference type="Pfam" id="PF07707">
    <property type="entry name" value="BACK"/>
    <property type="match status" value="1"/>
</dbReference>
<name>A0AAV7KBK7_9METZ</name>
<dbReference type="Gene3D" id="2.60.120.260">
    <property type="entry name" value="Galactose-binding domain-like"/>
    <property type="match status" value="1"/>
</dbReference>
<dbReference type="InterPro" id="IPR000421">
    <property type="entry name" value="FA58C"/>
</dbReference>
<dbReference type="AlphaFoldDB" id="A0AAV7KBK7"/>
<reference evidence="2 3" key="1">
    <citation type="journal article" date="2023" name="BMC Biol.">
        <title>The compact genome of the sponge Oopsacas minuta (Hexactinellida) is lacking key metazoan core genes.</title>
        <authorList>
            <person name="Santini S."/>
            <person name="Schenkelaars Q."/>
            <person name="Jourda C."/>
            <person name="Duchesne M."/>
            <person name="Belahbib H."/>
            <person name="Rocher C."/>
            <person name="Selva M."/>
            <person name="Riesgo A."/>
            <person name="Vervoort M."/>
            <person name="Leys S.P."/>
            <person name="Kodjabachian L."/>
            <person name="Le Bivic A."/>
            <person name="Borchiellini C."/>
            <person name="Claverie J.M."/>
            <person name="Renard E."/>
        </authorList>
    </citation>
    <scope>NUCLEOTIDE SEQUENCE [LARGE SCALE GENOMIC DNA]</scope>
    <source>
        <strain evidence="2">SPO-2</strain>
    </source>
</reference>
<gene>
    <name evidence="2" type="ORF">LOD99_215</name>
</gene>
<evidence type="ECO:0000313" key="3">
    <source>
        <dbReference type="Proteomes" id="UP001165289"/>
    </source>
</evidence>
<dbReference type="EMBL" id="JAKMXF010000111">
    <property type="protein sequence ID" value="KAI6657469.1"/>
    <property type="molecule type" value="Genomic_DNA"/>
</dbReference>
<dbReference type="Gene3D" id="1.25.40.420">
    <property type="match status" value="1"/>
</dbReference>
<protein>
    <submittedName>
        <fullName evidence="2">BTB/POZ domain-containing protein 9</fullName>
    </submittedName>
</protein>
<accession>A0AAV7KBK7</accession>
<dbReference type="GO" id="GO:0050804">
    <property type="term" value="P:modulation of chemical synaptic transmission"/>
    <property type="evidence" value="ECO:0007669"/>
    <property type="project" value="TreeGrafter"/>
</dbReference>
<dbReference type="FunFam" id="1.25.40.420:FF:000005">
    <property type="entry name" value="BTB/POZ domain-containing protein 9"/>
    <property type="match status" value="1"/>
</dbReference>
<feature type="domain" description="F5/8 type C" evidence="1">
    <location>
        <begin position="98"/>
        <end position="248"/>
    </location>
</feature>
<dbReference type="GO" id="GO:0048512">
    <property type="term" value="P:circadian behavior"/>
    <property type="evidence" value="ECO:0007669"/>
    <property type="project" value="TreeGrafter"/>
</dbReference>
<organism evidence="2 3">
    <name type="scientific">Oopsacas minuta</name>
    <dbReference type="NCBI Taxonomy" id="111878"/>
    <lineage>
        <taxon>Eukaryota</taxon>
        <taxon>Metazoa</taxon>
        <taxon>Porifera</taxon>
        <taxon>Hexactinellida</taxon>
        <taxon>Hexasterophora</taxon>
        <taxon>Lyssacinosida</taxon>
        <taxon>Leucopsacidae</taxon>
        <taxon>Oopsacas</taxon>
    </lineage>
</organism>
<dbReference type="GO" id="GO:0008344">
    <property type="term" value="P:adult locomotory behavior"/>
    <property type="evidence" value="ECO:0007669"/>
    <property type="project" value="TreeGrafter"/>
</dbReference>
<dbReference type="PROSITE" id="PS50022">
    <property type="entry name" value="FA58C_3"/>
    <property type="match status" value="1"/>
</dbReference>
<dbReference type="Pfam" id="PF00754">
    <property type="entry name" value="F5_F8_type_C"/>
    <property type="match status" value="1"/>
</dbReference>
<keyword evidence="3" id="KW-1185">Reference proteome</keyword>
<dbReference type="SUPFAM" id="SSF49785">
    <property type="entry name" value="Galactose-binding domain-like"/>
    <property type="match status" value="1"/>
</dbReference>
<dbReference type="GO" id="GO:0005737">
    <property type="term" value="C:cytoplasm"/>
    <property type="evidence" value="ECO:0007669"/>
    <property type="project" value="TreeGrafter"/>
</dbReference>
<dbReference type="Proteomes" id="UP001165289">
    <property type="component" value="Unassembled WGS sequence"/>
</dbReference>
<dbReference type="PANTHER" id="PTHR46306:SF1">
    <property type="entry name" value="BTB_POZ DOMAIN-CONTAINING PROTEIN 9"/>
    <property type="match status" value="1"/>
</dbReference>
<dbReference type="InterPro" id="IPR052407">
    <property type="entry name" value="BTB_POZ_domain_cont_9"/>
</dbReference>
<dbReference type="PANTHER" id="PTHR46306">
    <property type="entry name" value="BTB/POZ DOMAIN-CONTAINING PROTEIN 9"/>
    <property type="match status" value="1"/>
</dbReference>
<proteinExistence type="predicted"/>
<comment type="caution">
    <text evidence="2">The sequence shown here is derived from an EMBL/GenBank/DDBJ whole genome shotgun (WGS) entry which is preliminary data.</text>
</comment>
<evidence type="ECO:0000259" key="1">
    <source>
        <dbReference type="PROSITE" id="PS50022"/>
    </source>
</evidence>